<evidence type="ECO:0000256" key="1">
    <source>
        <dbReference type="ARBA" id="ARBA00006594"/>
    </source>
</evidence>
<evidence type="ECO:0000259" key="10">
    <source>
        <dbReference type="Pfam" id="PF12161"/>
    </source>
</evidence>
<reference evidence="11 12" key="1">
    <citation type="journal article" date="2014" name="Genome Announc.">
        <title>Draft Genome Sequences of Marine Flavobacterium Nonlabens Strains NR17, NR24, NR27, NR32, NR33, and Ara13.</title>
        <authorList>
            <person name="Nakanishi M."/>
            <person name="Meirelles P."/>
            <person name="Suzuki R."/>
            <person name="Takatani N."/>
            <person name="Mino S."/>
            <person name="Suda W."/>
            <person name="Oshima K."/>
            <person name="Hattori M."/>
            <person name="Ohkuma M."/>
            <person name="Hosokawa M."/>
            <person name="Miyashita K."/>
            <person name="Thompson F.L."/>
            <person name="Niwa A."/>
            <person name="Sawabe T."/>
            <person name="Sawabe T."/>
        </authorList>
    </citation>
    <scope>NUCLEOTIDE SEQUENCE [LARGE SCALE GENOMIC DNA]</scope>
    <source>
        <strain evidence="12">JCM19314</strain>
    </source>
</reference>
<keyword evidence="6" id="KW-0680">Restriction system</keyword>
<dbReference type="Proteomes" id="UP000029226">
    <property type="component" value="Unassembled WGS sequence"/>
</dbReference>
<evidence type="ECO:0000256" key="2">
    <source>
        <dbReference type="ARBA" id="ARBA00011900"/>
    </source>
</evidence>
<dbReference type="SUPFAM" id="SSF53335">
    <property type="entry name" value="S-adenosyl-L-methionine-dependent methyltransferases"/>
    <property type="match status" value="1"/>
</dbReference>
<proteinExistence type="inferred from homology"/>
<keyword evidence="3 11" id="KW-0489">Methyltransferase</keyword>
<dbReference type="EMBL" id="BBMM01000006">
    <property type="protein sequence ID" value="GAL00773.1"/>
    <property type="molecule type" value="Genomic_DNA"/>
</dbReference>
<dbReference type="PANTHER" id="PTHR42933">
    <property type="entry name" value="SLR6095 PROTEIN"/>
    <property type="match status" value="1"/>
</dbReference>
<evidence type="ECO:0000313" key="12">
    <source>
        <dbReference type="Proteomes" id="UP000029226"/>
    </source>
</evidence>
<dbReference type="InterPro" id="IPR029063">
    <property type="entry name" value="SAM-dependent_MTases_sf"/>
</dbReference>
<feature type="domain" description="DNA methylase adenine-specific" evidence="9">
    <location>
        <begin position="121"/>
        <end position="400"/>
    </location>
</feature>
<evidence type="ECO:0000259" key="9">
    <source>
        <dbReference type="Pfam" id="PF02384"/>
    </source>
</evidence>
<evidence type="ECO:0000256" key="4">
    <source>
        <dbReference type="ARBA" id="ARBA00022679"/>
    </source>
</evidence>
<accession>A0A090QEV5</accession>
<dbReference type="GO" id="GO:0032259">
    <property type="term" value="P:methylation"/>
    <property type="evidence" value="ECO:0007669"/>
    <property type="project" value="UniProtKB-KW"/>
</dbReference>
<comment type="catalytic activity">
    <reaction evidence="7">
        <text>a 2'-deoxyadenosine in DNA + S-adenosyl-L-methionine = an N(6)-methyl-2'-deoxyadenosine in DNA + S-adenosyl-L-homocysteine + H(+)</text>
        <dbReference type="Rhea" id="RHEA:15197"/>
        <dbReference type="Rhea" id="RHEA-COMP:12418"/>
        <dbReference type="Rhea" id="RHEA-COMP:12419"/>
        <dbReference type="ChEBI" id="CHEBI:15378"/>
        <dbReference type="ChEBI" id="CHEBI:57856"/>
        <dbReference type="ChEBI" id="CHEBI:59789"/>
        <dbReference type="ChEBI" id="CHEBI:90615"/>
        <dbReference type="ChEBI" id="CHEBI:90616"/>
        <dbReference type="EC" id="2.1.1.72"/>
    </reaction>
</comment>
<dbReference type="InterPro" id="IPR003356">
    <property type="entry name" value="DNA_methylase_A-5"/>
</dbReference>
<dbReference type="PANTHER" id="PTHR42933:SF4">
    <property type="entry name" value="TYPE I RESTRICTION ENZYME ECOKI METHYLASE SUBUNIT"/>
    <property type="match status" value="1"/>
</dbReference>
<evidence type="ECO:0000256" key="6">
    <source>
        <dbReference type="ARBA" id="ARBA00022747"/>
    </source>
</evidence>
<dbReference type="Pfam" id="PF12161">
    <property type="entry name" value="HsdM_N"/>
    <property type="match status" value="1"/>
</dbReference>
<feature type="domain" description="N6 adenine-specific DNA methyltransferase N-terminal" evidence="10">
    <location>
        <begin position="6"/>
        <end position="109"/>
    </location>
</feature>
<name>A0A090QEV5_NONUL</name>
<evidence type="ECO:0000256" key="5">
    <source>
        <dbReference type="ARBA" id="ARBA00022691"/>
    </source>
</evidence>
<dbReference type="InterPro" id="IPR038333">
    <property type="entry name" value="T1MK-like_N_sf"/>
</dbReference>
<dbReference type="EC" id="2.1.1.72" evidence="2"/>
<dbReference type="InterPro" id="IPR022749">
    <property type="entry name" value="D12N6_MeTrfase_N"/>
</dbReference>
<dbReference type="PRINTS" id="PR00507">
    <property type="entry name" value="N12N6MTFRASE"/>
</dbReference>
<keyword evidence="4 11" id="KW-0808">Transferase</keyword>
<dbReference type="InterPro" id="IPR002052">
    <property type="entry name" value="DNA_methylase_N6_adenine_CS"/>
</dbReference>
<keyword evidence="5" id="KW-0949">S-adenosyl-L-methionine</keyword>
<feature type="region of interest" description="Disordered" evidence="8">
    <location>
        <begin position="413"/>
        <end position="432"/>
    </location>
</feature>
<dbReference type="GO" id="GO:0009007">
    <property type="term" value="F:site-specific DNA-methyltransferase (adenine-specific) activity"/>
    <property type="evidence" value="ECO:0007669"/>
    <property type="project" value="UniProtKB-EC"/>
</dbReference>
<dbReference type="AlphaFoldDB" id="A0A090QEV5"/>
<dbReference type="InterPro" id="IPR051537">
    <property type="entry name" value="DNA_Adenine_Mtase"/>
</dbReference>
<sequence>MSADEIANKLWNLCNVLRDDGVTYHQYLNELTYILFLKLSEVKDFEEHIPEEYRWRGFVEEHDNNEAFERYKKFLVTISNETTSPSIKEIYNNASTSLRKPVNFNTLVQSIEKLDWYEENDRDVMGDIYESLLEKNAGEKKSGAGQYFTPRPLINIMTQLLAPKLGERWNDPAAGTFGFMIAADEYLRSKYENYYALSDKDRKFQKEQAFSGVELVGDAHRLALMNARLHGMESEIILGDTLTEMGKNLNGYDGVLANPPFGTKKGGEKPTRDDFTFPTSNKQLNFLQHIYRSLKKDGKARAAVVLPDNVLFEDGDGQKIRRDLMDKCDLHTILRLPTGIFYAAGVKTNVLFFTRGKTEKNNTKGIWFYDMRTNVPNYGKRTPFTQSAFADFVKAYTGGKTLEDLEKNYDGSIANRPQDGHTEPVEVLTEGDDKASKDERWNYITRETIASKNDSLDLGLIADDSVSKAEDLGEPIEIATEVLNELNAIQKQLKAMIKELG</sequence>
<organism evidence="11 12">
    <name type="scientific">Nonlabens ulvanivorans</name>
    <name type="common">Persicivirga ulvanivorans</name>
    <dbReference type="NCBI Taxonomy" id="906888"/>
    <lineage>
        <taxon>Bacteria</taxon>
        <taxon>Pseudomonadati</taxon>
        <taxon>Bacteroidota</taxon>
        <taxon>Flavobacteriia</taxon>
        <taxon>Flavobacteriales</taxon>
        <taxon>Flavobacteriaceae</taxon>
        <taxon>Nonlabens</taxon>
    </lineage>
</organism>
<dbReference type="PROSITE" id="PS00092">
    <property type="entry name" value="N6_MTASE"/>
    <property type="match status" value="1"/>
</dbReference>
<evidence type="ECO:0000256" key="8">
    <source>
        <dbReference type="SAM" id="MobiDB-lite"/>
    </source>
</evidence>
<comment type="caution">
    <text evidence="11">The sequence shown here is derived from an EMBL/GenBank/DDBJ whole genome shotgun (WGS) entry which is preliminary data.</text>
</comment>
<dbReference type="Gene3D" id="1.20.1260.30">
    <property type="match status" value="1"/>
</dbReference>
<comment type="similarity">
    <text evidence="1">Belongs to the N(4)/N(6)-methyltransferase family.</text>
</comment>
<dbReference type="Gene3D" id="3.40.50.150">
    <property type="entry name" value="Vaccinia Virus protein VP39"/>
    <property type="match status" value="1"/>
</dbReference>
<dbReference type="Pfam" id="PF02384">
    <property type="entry name" value="N6_Mtase"/>
    <property type="match status" value="1"/>
</dbReference>
<evidence type="ECO:0000256" key="7">
    <source>
        <dbReference type="ARBA" id="ARBA00047942"/>
    </source>
</evidence>
<dbReference type="REBASE" id="98151">
    <property type="entry name" value="M.Nul19314ORF1810P"/>
</dbReference>
<protein>
    <recommendedName>
        <fullName evidence="2">site-specific DNA-methyltransferase (adenine-specific)</fullName>
        <ecNumber evidence="2">2.1.1.72</ecNumber>
    </recommendedName>
</protein>
<dbReference type="GO" id="GO:0008170">
    <property type="term" value="F:N-methyltransferase activity"/>
    <property type="evidence" value="ECO:0007669"/>
    <property type="project" value="InterPro"/>
</dbReference>
<dbReference type="GO" id="GO:0003677">
    <property type="term" value="F:DNA binding"/>
    <property type="evidence" value="ECO:0007669"/>
    <property type="project" value="InterPro"/>
</dbReference>
<dbReference type="GO" id="GO:0009307">
    <property type="term" value="P:DNA restriction-modification system"/>
    <property type="evidence" value="ECO:0007669"/>
    <property type="project" value="UniProtKB-KW"/>
</dbReference>
<gene>
    <name evidence="11" type="ORF">JCM19314_1810</name>
</gene>
<evidence type="ECO:0000256" key="3">
    <source>
        <dbReference type="ARBA" id="ARBA00022603"/>
    </source>
</evidence>
<evidence type="ECO:0000313" key="11">
    <source>
        <dbReference type="EMBL" id="GAL00773.1"/>
    </source>
</evidence>